<accession>A0A1G4J2D2</accession>
<evidence type="ECO:0000256" key="1">
    <source>
        <dbReference type="ARBA" id="ARBA00001936"/>
    </source>
</evidence>
<keyword evidence="7" id="KW-1185">Reference proteome</keyword>
<dbReference type="Pfam" id="PF02833">
    <property type="entry name" value="DHHA2"/>
    <property type="match status" value="1"/>
</dbReference>
<evidence type="ECO:0000256" key="4">
    <source>
        <dbReference type="ARBA" id="ARBA00023211"/>
    </source>
</evidence>
<evidence type="ECO:0000313" key="6">
    <source>
        <dbReference type="EMBL" id="SCU83518.1"/>
    </source>
</evidence>
<dbReference type="STRING" id="1230905.A0A1G4J2D2"/>
<dbReference type="GO" id="GO:0004309">
    <property type="term" value="F:exopolyphosphatase activity"/>
    <property type="evidence" value="ECO:0007669"/>
    <property type="project" value="TreeGrafter"/>
</dbReference>
<name>A0A1G4J2D2_9SACH</name>
<feature type="domain" description="DHHA2" evidence="5">
    <location>
        <begin position="226"/>
        <end position="377"/>
    </location>
</feature>
<dbReference type="Gene3D" id="3.10.310.20">
    <property type="entry name" value="DHHA2 domain"/>
    <property type="match status" value="1"/>
</dbReference>
<dbReference type="InterPro" id="IPR004097">
    <property type="entry name" value="DHHA2"/>
</dbReference>
<dbReference type="PANTHER" id="PTHR12112:SF39">
    <property type="entry name" value="EG:152A3.5 PROTEIN (FBGN0003116_PN PROTEIN)"/>
    <property type="match status" value="1"/>
</dbReference>
<dbReference type="EMBL" id="LT598466">
    <property type="protein sequence ID" value="SCU83518.1"/>
    <property type="molecule type" value="Genomic_DNA"/>
</dbReference>
<dbReference type="InterPro" id="IPR038763">
    <property type="entry name" value="DHH_sf"/>
</dbReference>
<dbReference type="GO" id="GO:0046872">
    <property type="term" value="F:metal ion binding"/>
    <property type="evidence" value="ECO:0007669"/>
    <property type="project" value="UniProtKB-KW"/>
</dbReference>
<comment type="cofactor">
    <cofactor evidence="1">
        <name>Mn(2+)</name>
        <dbReference type="ChEBI" id="CHEBI:29035"/>
    </cofactor>
</comment>
<organism evidence="6 7">
    <name type="scientific">Lachancea mirantina</name>
    <dbReference type="NCBI Taxonomy" id="1230905"/>
    <lineage>
        <taxon>Eukaryota</taxon>
        <taxon>Fungi</taxon>
        <taxon>Dikarya</taxon>
        <taxon>Ascomycota</taxon>
        <taxon>Saccharomycotina</taxon>
        <taxon>Saccharomycetes</taxon>
        <taxon>Saccharomycetales</taxon>
        <taxon>Saccharomycetaceae</taxon>
        <taxon>Lachancea</taxon>
    </lineage>
</organism>
<dbReference type="InterPro" id="IPR001667">
    <property type="entry name" value="DDH_dom"/>
</dbReference>
<keyword evidence="2" id="KW-0479">Metal-binding</keyword>
<dbReference type="SMART" id="SM01131">
    <property type="entry name" value="DHHA2"/>
    <property type="match status" value="1"/>
</dbReference>
<dbReference type="Pfam" id="PF01368">
    <property type="entry name" value="DHH"/>
    <property type="match status" value="1"/>
</dbReference>
<proteinExistence type="predicted"/>
<dbReference type="Gene3D" id="3.90.1640.10">
    <property type="entry name" value="inorganic pyrophosphatase (n-terminal core)"/>
    <property type="match status" value="1"/>
</dbReference>
<reference evidence="7" key="1">
    <citation type="submission" date="2016-03" db="EMBL/GenBank/DDBJ databases">
        <authorList>
            <person name="Devillers H."/>
        </authorList>
    </citation>
    <scope>NUCLEOTIDE SEQUENCE [LARGE SCALE GENOMIC DNA]</scope>
</reference>
<protein>
    <submittedName>
        <fullName evidence="6">LAMI_0C03532g1_1</fullName>
    </submittedName>
</protein>
<keyword evidence="4" id="KW-0464">Manganese</keyword>
<keyword evidence="3" id="KW-0378">Hydrolase</keyword>
<dbReference type="OrthoDB" id="374045at2759"/>
<evidence type="ECO:0000259" key="5">
    <source>
        <dbReference type="SMART" id="SM01131"/>
    </source>
</evidence>
<gene>
    <name evidence="6" type="ORF">LAMI_0C03532G</name>
</gene>
<evidence type="ECO:0000256" key="2">
    <source>
        <dbReference type="ARBA" id="ARBA00022723"/>
    </source>
</evidence>
<dbReference type="GO" id="GO:0005737">
    <property type="term" value="C:cytoplasm"/>
    <property type="evidence" value="ECO:0007669"/>
    <property type="project" value="InterPro"/>
</dbReference>
<evidence type="ECO:0000256" key="3">
    <source>
        <dbReference type="ARBA" id="ARBA00022801"/>
    </source>
</evidence>
<evidence type="ECO:0000313" key="7">
    <source>
        <dbReference type="Proteomes" id="UP000191024"/>
    </source>
</evidence>
<dbReference type="PANTHER" id="PTHR12112">
    <property type="entry name" value="BNIP - RELATED"/>
    <property type="match status" value="1"/>
</dbReference>
<dbReference type="InterPro" id="IPR038222">
    <property type="entry name" value="DHHA2_dom_sf"/>
</dbReference>
<dbReference type="AlphaFoldDB" id="A0A1G4J2D2"/>
<dbReference type="SUPFAM" id="SSF64182">
    <property type="entry name" value="DHH phosphoesterases"/>
    <property type="match status" value="1"/>
</dbReference>
<sequence length="380" mass="43196">MSDTLKSFLQRLKTSYLSQIDGKSTLRIVCGNESADLDSVVSAISYAYLSYVENPGNPIVPVLNIPRKDLRLRRDIVWVLREKSISDDLLWFAEEIDAIKRRFQCSVMSILVDHNELQSIARKFTDDVIGIIDHHEDAGFYRDIESKFNGPRVITETGSCSSLVTNYWKTAYERFPSRLNDVAFLSLSALMVDTSSMSYKVENPDRQAIALYRAVLPSDFSLTNLHTRIQYEKDNIEGLSLTEVLKKDYKVFDLESATAGSVKCGTSSIVKSFEWLLEKHGDQEFQRDVDKFMAERSLDVLLLLTHWCENGVLNRQLAFIARGKDLSELSKKVSGAMTKPLDLEPLDVLQNELTQFFSQKNLNASRKKVVPCLKQALSRL</sequence>
<dbReference type="Proteomes" id="UP000191024">
    <property type="component" value="Chromosome C"/>
</dbReference>